<sequence length="240" mass="27856">MAGVKISISQILFICAVSSEWVEITQIERKPPESSTETIHETLLRRPNLYNFTITTKNSILSSTSMPQNEYSEESVARENEDNIDSEALEFESTSILTLFKQLNDNVLSFNDSLDGKIKRLEELRDNLSYEIRNKINLLWKNDDHEHGRSYKDYLDYNHNMEFPSNEGALLSIGFLTFSVFLIKLVLKLIYTLKYKQRPDLPVSSTTPASIFLKRNNRAIQDQIEEVMRVLHYIQEEPQA</sequence>
<feature type="coiled-coil region" evidence="1">
    <location>
        <begin position="111"/>
        <end position="138"/>
    </location>
</feature>
<keyword evidence="3" id="KW-0732">Signal</keyword>
<accession>A0A834M6G0</accession>
<proteinExistence type="predicted"/>
<evidence type="ECO:0000256" key="2">
    <source>
        <dbReference type="SAM" id="Phobius"/>
    </source>
</evidence>
<evidence type="ECO:0000313" key="5">
    <source>
        <dbReference type="Proteomes" id="UP000625711"/>
    </source>
</evidence>
<comment type="caution">
    <text evidence="4">The sequence shown here is derived from an EMBL/GenBank/DDBJ whole genome shotgun (WGS) entry which is preliminary data.</text>
</comment>
<protein>
    <submittedName>
        <fullName evidence="4">Uncharacterized protein</fullName>
    </submittedName>
</protein>
<evidence type="ECO:0000256" key="1">
    <source>
        <dbReference type="SAM" id="Coils"/>
    </source>
</evidence>
<keyword evidence="2" id="KW-1133">Transmembrane helix</keyword>
<dbReference type="OrthoDB" id="7675048at2759"/>
<feature type="signal peptide" evidence="3">
    <location>
        <begin position="1"/>
        <end position="19"/>
    </location>
</feature>
<keyword evidence="2" id="KW-0812">Transmembrane</keyword>
<name>A0A834M6G0_RHYFE</name>
<reference evidence="4" key="1">
    <citation type="submission" date="2020-08" db="EMBL/GenBank/DDBJ databases">
        <title>Genome sequencing and assembly of the red palm weevil Rhynchophorus ferrugineus.</title>
        <authorList>
            <person name="Dias G.B."/>
            <person name="Bergman C.M."/>
            <person name="Manee M."/>
        </authorList>
    </citation>
    <scope>NUCLEOTIDE SEQUENCE</scope>
    <source>
        <strain evidence="4">AA-2017</strain>
        <tissue evidence="4">Whole larva</tissue>
    </source>
</reference>
<gene>
    <name evidence="4" type="ORF">GWI33_017168</name>
</gene>
<keyword evidence="2" id="KW-0472">Membrane</keyword>
<evidence type="ECO:0000256" key="3">
    <source>
        <dbReference type="SAM" id="SignalP"/>
    </source>
</evidence>
<keyword evidence="5" id="KW-1185">Reference proteome</keyword>
<dbReference type="AlphaFoldDB" id="A0A834M6G0"/>
<feature type="transmembrane region" description="Helical" evidence="2">
    <location>
        <begin position="169"/>
        <end position="191"/>
    </location>
</feature>
<dbReference type="Proteomes" id="UP000625711">
    <property type="component" value="Unassembled WGS sequence"/>
</dbReference>
<evidence type="ECO:0000313" key="4">
    <source>
        <dbReference type="EMBL" id="KAF7269806.1"/>
    </source>
</evidence>
<feature type="chain" id="PRO_5032998658" evidence="3">
    <location>
        <begin position="20"/>
        <end position="240"/>
    </location>
</feature>
<keyword evidence="1" id="KW-0175">Coiled coil</keyword>
<dbReference type="EMBL" id="JAACXV010014180">
    <property type="protein sequence ID" value="KAF7269806.1"/>
    <property type="molecule type" value="Genomic_DNA"/>
</dbReference>
<organism evidence="4 5">
    <name type="scientific">Rhynchophorus ferrugineus</name>
    <name type="common">Red palm weevil</name>
    <name type="synonym">Curculio ferrugineus</name>
    <dbReference type="NCBI Taxonomy" id="354439"/>
    <lineage>
        <taxon>Eukaryota</taxon>
        <taxon>Metazoa</taxon>
        <taxon>Ecdysozoa</taxon>
        <taxon>Arthropoda</taxon>
        <taxon>Hexapoda</taxon>
        <taxon>Insecta</taxon>
        <taxon>Pterygota</taxon>
        <taxon>Neoptera</taxon>
        <taxon>Endopterygota</taxon>
        <taxon>Coleoptera</taxon>
        <taxon>Polyphaga</taxon>
        <taxon>Cucujiformia</taxon>
        <taxon>Curculionidae</taxon>
        <taxon>Dryophthorinae</taxon>
        <taxon>Rhynchophorus</taxon>
    </lineage>
</organism>